<dbReference type="EMBL" id="CAVP010058570">
    <property type="protein sequence ID" value="CDL94880.1"/>
    <property type="molecule type" value="Genomic_DNA"/>
</dbReference>
<evidence type="ECO:0000313" key="1">
    <source>
        <dbReference type="EMBL" id="CDL94880.1"/>
    </source>
</evidence>
<proteinExistence type="predicted"/>
<gene>
    <name evidence="1" type="ORF">HCOI_01244600</name>
</gene>
<reference evidence="1" key="2">
    <citation type="submission" date="2013-05" db="EMBL/GenBank/DDBJ databases">
        <title>The genome and transcriptome of Haemonchus contortus: a key model parasite for drug and vaccine discovery.</title>
        <authorList>
            <person name="Laing R."/>
            <person name="Kikuchi T."/>
            <person name="Martinelli A."/>
            <person name="Tsai I.J."/>
            <person name="Beech R.N."/>
            <person name="Redman E."/>
            <person name="Holroyd N."/>
            <person name="Bartley D.J."/>
            <person name="Beasley H."/>
            <person name="Britton C."/>
            <person name="Curran D."/>
            <person name="Devaney E."/>
            <person name="Gilabert A."/>
            <person name="Jackson F."/>
            <person name="Hunt M."/>
            <person name="Johnston S."/>
            <person name="Kryukov I."/>
            <person name="Li K."/>
            <person name="Morrison A.A."/>
            <person name="Reid A.J."/>
            <person name="Sargison N."/>
            <person name="Saunders G."/>
            <person name="Wasmuth J.D."/>
            <person name="Wolstenholme A."/>
            <person name="Berriman M."/>
            <person name="Gilleard J.S."/>
            <person name="Cotton J.A."/>
        </authorList>
    </citation>
    <scope>NUCLEOTIDE SEQUENCE [LARGE SCALE GENOMIC DNA]</scope>
    <source>
        <strain evidence="1">ISE/inbred ISE</strain>
    </source>
</reference>
<protein>
    <submittedName>
        <fullName evidence="1">Uncharacterized protein</fullName>
    </submittedName>
</protein>
<sequence length="136" mass="15348">MLALLHSWTSLHGLVHTHPAELEANQANGKDSEAVLKKVQGVKGDPLYAGRVPRQVYEEMMTKANSEYDEDVMKSLYGWGFGMKRAISSLKDKEVTLDNIPGELAQLCDGTTFVHEQDQELHVYHSERTIERHARS</sequence>
<organism evidence="1">
    <name type="scientific">Haemonchus contortus</name>
    <name type="common">Barber pole worm</name>
    <dbReference type="NCBI Taxonomy" id="6289"/>
    <lineage>
        <taxon>Eukaryota</taxon>
        <taxon>Metazoa</taxon>
        <taxon>Ecdysozoa</taxon>
        <taxon>Nematoda</taxon>
        <taxon>Chromadorea</taxon>
        <taxon>Rhabditida</taxon>
        <taxon>Rhabditina</taxon>
        <taxon>Rhabditomorpha</taxon>
        <taxon>Strongyloidea</taxon>
        <taxon>Trichostrongylidae</taxon>
        <taxon>Haemonchus</taxon>
    </lineage>
</organism>
<accession>W6NDC1</accession>
<reference evidence="1" key="1">
    <citation type="submission" date="2013-03" db="EMBL/GenBank/DDBJ databases">
        <authorList>
            <person name="Aslett M."/>
        </authorList>
    </citation>
    <scope>NUCLEOTIDE SEQUENCE [LARGE SCALE GENOMIC DNA]</scope>
    <source>
        <strain evidence="1">ISE/inbred ISE</strain>
    </source>
</reference>
<name>W6NDC1_HAECO</name>
<comment type="caution">
    <text evidence="1">The sequence shown here is derived from an EMBL/GenBank/DDBJ whole genome shotgun (WGS) entry which is preliminary data.</text>
</comment>
<dbReference type="AlphaFoldDB" id="W6NDC1"/>